<protein>
    <submittedName>
        <fullName evidence="2">Methyltransferase domain-containing protein</fullName>
    </submittedName>
</protein>
<keyword evidence="2" id="KW-0489">Methyltransferase</keyword>
<organism evidence="2 3">
    <name type="scientific">Nonomuraea jiangxiensis</name>
    <dbReference type="NCBI Taxonomy" id="633440"/>
    <lineage>
        <taxon>Bacteria</taxon>
        <taxon>Bacillati</taxon>
        <taxon>Actinomycetota</taxon>
        <taxon>Actinomycetes</taxon>
        <taxon>Streptosporangiales</taxon>
        <taxon>Streptosporangiaceae</taxon>
        <taxon>Nonomuraea</taxon>
    </lineage>
</organism>
<accession>A0A1G8T2W9</accession>
<dbReference type="InterPro" id="IPR050723">
    <property type="entry name" value="CFA/CMAS"/>
</dbReference>
<evidence type="ECO:0000259" key="1">
    <source>
        <dbReference type="Pfam" id="PF13649"/>
    </source>
</evidence>
<dbReference type="STRING" id="633440.SAMN05421869_11054"/>
<dbReference type="SUPFAM" id="SSF53335">
    <property type="entry name" value="S-adenosyl-L-methionine-dependent methyltransferases"/>
    <property type="match status" value="1"/>
</dbReference>
<keyword evidence="3" id="KW-1185">Reference proteome</keyword>
<keyword evidence="2" id="KW-0808">Transferase</keyword>
<dbReference type="GO" id="GO:0008168">
    <property type="term" value="F:methyltransferase activity"/>
    <property type="evidence" value="ECO:0007669"/>
    <property type="project" value="UniProtKB-KW"/>
</dbReference>
<sequence>MPTQLSPRLAAVVNALPLQPHSRVLEIGCGPGAAARAVAARLTTGHILAIDRSATAIAQAQAAGTDEIASGRMSLRQAAGEDFVLQPDEEPYDLVFAVRVGALDGRHPELGRRMLQRIAAATTAGARLFIDGGDPLRELPIPRV</sequence>
<proteinExistence type="predicted"/>
<dbReference type="Pfam" id="PF13649">
    <property type="entry name" value="Methyltransf_25"/>
    <property type="match status" value="1"/>
</dbReference>
<dbReference type="Gene3D" id="3.40.50.150">
    <property type="entry name" value="Vaccinia Virus protein VP39"/>
    <property type="match status" value="1"/>
</dbReference>
<name>A0A1G8T2W9_9ACTN</name>
<reference evidence="2 3" key="1">
    <citation type="submission" date="2016-10" db="EMBL/GenBank/DDBJ databases">
        <authorList>
            <person name="de Groot N.N."/>
        </authorList>
    </citation>
    <scope>NUCLEOTIDE SEQUENCE [LARGE SCALE GENOMIC DNA]</scope>
    <source>
        <strain evidence="2 3">CGMCC 4.6533</strain>
    </source>
</reference>
<feature type="domain" description="Methyltransferase" evidence="1">
    <location>
        <begin position="24"/>
        <end position="120"/>
    </location>
</feature>
<gene>
    <name evidence="2" type="ORF">SAMN05421869_11054</name>
</gene>
<dbReference type="EMBL" id="FNDJ01000010">
    <property type="protein sequence ID" value="SDJ35888.1"/>
    <property type="molecule type" value="Genomic_DNA"/>
</dbReference>
<dbReference type="InterPro" id="IPR029063">
    <property type="entry name" value="SAM-dependent_MTases_sf"/>
</dbReference>
<dbReference type="PANTHER" id="PTHR43667:SF2">
    <property type="entry name" value="FATTY ACID C-METHYL TRANSFERASE"/>
    <property type="match status" value="1"/>
</dbReference>
<dbReference type="Proteomes" id="UP000199202">
    <property type="component" value="Unassembled WGS sequence"/>
</dbReference>
<dbReference type="InterPro" id="IPR041698">
    <property type="entry name" value="Methyltransf_25"/>
</dbReference>
<evidence type="ECO:0000313" key="3">
    <source>
        <dbReference type="Proteomes" id="UP000199202"/>
    </source>
</evidence>
<evidence type="ECO:0000313" key="2">
    <source>
        <dbReference type="EMBL" id="SDJ35888.1"/>
    </source>
</evidence>
<dbReference type="GO" id="GO:0032259">
    <property type="term" value="P:methylation"/>
    <property type="evidence" value="ECO:0007669"/>
    <property type="project" value="UniProtKB-KW"/>
</dbReference>
<dbReference type="PANTHER" id="PTHR43667">
    <property type="entry name" value="CYCLOPROPANE-FATTY-ACYL-PHOSPHOLIPID SYNTHASE"/>
    <property type="match status" value="1"/>
</dbReference>
<dbReference type="AlphaFoldDB" id="A0A1G8T2W9"/>